<evidence type="ECO:0000313" key="2">
    <source>
        <dbReference type="EMBL" id="CAB4210399.1"/>
    </source>
</evidence>
<protein>
    <recommendedName>
        <fullName evidence="3">NAT_SF domain containing protein</fullName>
    </recommendedName>
</protein>
<dbReference type="EMBL" id="LR796841">
    <property type="protein sequence ID" value="CAB4168955.1"/>
    <property type="molecule type" value="Genomic_DNA"/>
</dbReference>
<dbReference type="Pfam" id="PF25680">
    <property type="entry name" value="Mom"/>
    <property type="match status" value="1"/>
</dbReference>
<accession>A0A6J5PIH0</accession>
<dbReference type="InterPro" id="IPR057895">
    <property type="entry name" value="Mom"/>
</dbReference>
<reference evidence="1" key="1">
    <citation type="submission" date="2020-05" db="EMBL/GenBank/DDBJ databases">
        <authorList>
            <person name="Chiriac C."/>
            <person name="Salcher M."/>
            <person name="Ghai R."/>
            <person name="Kavagutti S V."/>
        </authorList>
    </citation>
    <scope>NUCLEOTIDE SEQUENCE</scope>
</reference>
<organism evidence="1">
    <name type="scientific">uncultured Caudovirales phage</name>
    <dbReference type="NCBI Taxonomy" id="2100421"/>
    <lineage>
        <taxon>Viruses</taxon>
        <taxon>Duplodnaviria</taxon>
        <taxon>Heunggongvirae</taxon>
        <taxon>Uroviricota</taxon>
        <taxon>Caudoviricetes</taxon>
        <taxon>Peduoviridae</taxon>
        <taxon>Maltschvirus</taxon>
        <taxon>Maltschvirus maltsch</taxon>
    </lineage>
</organism>
<proteinExistence type="predicted"/>
<evidence type="ECO:0008006" key="3">
    <source>
        <dbReference type="Google" id="ProtNLM"/>
    </source>
</evidence>
<evidence type="ECO:0000313" key="1">
    <source>
        <dbReference type="EMBL" id="CAB4168955.1"/>
    </source>
</evidence>
<sequence>MVMRARATREKTVRSRSLRSTDLFVASCELGDVKAFIETHHYSHSVFGVTASRCFSVTYQDELAGGAIFGLPAGVGVAAKYADGGNLLELRRFALRDKAPRNSESRALGVMFRTLRREGYTRILSYADPMHGHSGVIYKATGFEYRGRTAARKHIMWKGKKYPDRNVHQVNFPYHLELRAALASGEAAQVRIEPKHIYVKKL</sequence>
<dbReference type="EMBL" id="LR797364">
    <property type="protein sequence ID" value="CAB4210399.1"/>
    <property type="molecule type" value="Genomic_DNA"/>
</dbReference>
<name>A0A6J5PIH0_9CAUD</name>
<gene>
    <name evidence="2" type="ORF">UFOVP1413_15</name>
    <name evidence="1" type="ORF">UFOVP893_24</name>
</gene>